<dbReference type="Pfam" id="PF02272">
    <property type="entry name" value="DHHA1"/>
    <property type="match status" value="1"/>
</dbReference>
<dbReference type="PIRSF" id="PIRSF026583">
    <property type="entry name" value="YybT"/>
    <property type="match status" value="1"/>
</dbReference>
<feature type="binding site" evidence="7">
    <location>
        <position position="447"/>
    </location>
    <ligand>
        <name>Mn(2+)</name>
        <dbReference type="ChEBI" id="CHEBI:29035"/>
        <label>2</label>
    </ligand>
</feature>
<dbReference type="InterPro" id="IPR038763">
    <property type="entry name" value="DHH_sf"/>
</dbReference>
<keyword evidence="11" id="KW-1185">Reference proteome</keyword>
<dbReference type="Proteomes" id="UP000199520">
    <property type="component" value="Unassembled WGS sequence"/>
</dbReference>
<comment type="similarity">
    <text evidence="6">Belongs to the GdpP/PdeA phosphodiesterase family.</text>
</comment>
<evidence type="ECO:0000256" key="8">
    <source>
        <dbReference type="SAM" id="Phobius"/>
    </source>
</evidence>
<keyword evidence="6" id="KW-0378">Hydrolase</keyword>
<keyword evidence="7" id="KW-0479">Metal-binding</keyword>
<feature type="binding site" evidence="7">
    <location>
        <position position="502"/>
    </location>
    <ligand>
        <name>Mn(2+)</name>
        <dbReference type="ChEBI" id="CHEBI:29035"/>
        <label>2</label>
    </ligand>
</feature>
<evidence type="ECO:0000256" key="5">
    <source>
        <dbReference type="ARBA" id="ARBA00023136"/>
    </source>
</evidence>
<dbReference type="FunFam" id="3.90.1640.10:FF:000002">
    <property type="entry name" value="Cyclic-di-AMP phosphodiesterase"/>
    <property type="match status" value="1"/>
</dbReference>
<dbReference type="Gene3D" id="3.10.310.30">
    <property type="match status" value="1"/>
</dbReference>
<dbReference type="InterPro" id="IPR000160">
    <property type="entry name" value="GGDEF_dom"/>
</dbReference>
<evidence type="ECO:0000256" key="6">
    <source>
        <dbReference type="PIRNR" id="PIRNR026583"/>
    </source>
</evidence>
<comment type="function">
    <text evidence="6">Has phosphodiesterase (PDE) activity against cyclic-di-AMP (c-di-AMP).</text>
</comment>
<feature type="transmembrane region" description="Helical" evidence="8">
    <location>
        <begin position="13"/>
        <end position="46"/>
    </location>
</feature>
<proteinExistence type="inferred from homology"/>
<dbReference type="EC" id="3.1.4.-" evidence="6"/>
<comment type="catalytic activity">
    <reaction evidence="6">
        <text>3',3'-c-di-AMP + H2O = 5'-O-phosphonoadenylyl-(3'-&gt;5')-adenosine + H(+)</text>
        <dbReference type="Rhea" id="RHEA:54420"/>
        <dbReference type="ChEBI" id="CHEBI:15377"/>
        <dbReference type="ChEBI" id="CHEBI:15378"/>
        <dbReference type="ChEBI" id="CHEBI:71500"/>
        <dbReference type="ChEBI" id="CHEBI:138171"/>
    </reaction>
</comment>
<dbReference type="Pfam" id="PF01368">
    <property type="entry name" value="DHH"/>
    <property type="match status" value="1"/>
</dbReference>
<evidence type="ECO:0000313" key="10">
    <source>
        <dbReference type="EMBL" id="SFL82885.1"/>
    </source>
</evidence>
<comment type="subcellular location">
    <subcellularLocation>
        <location evidence="1">Cell membrane</location>
        <topology evidence="1">Multi-pass membrane protein</topology>
    </subcellularLocation>
</comment>
<organism evidence="10 11">
    <name type="scientific">Pelosinus propionicus DSM 13327</name>
    <dbReference type="NCBI Taxonomy" id="1123291"/>
    <lineage>
        <taxon>Bacteria</taxon>
        <taxon>Bacillati</taxon>
        <taxon>Bacillota</taxon>
        <taxon>Negativicutes</taxon>
        <taxon>Selenomonadales</taxon>
        <taxon>Sporomusaceae</taxon>
        <taxon>Pelosinus</taxon>
    </lineage>
</organism>
<dbReference type="RefSeq" id="WP_090937409.1">
    <property type="nucleotide sequence ID" value="NZ_FOTS01000020.1"/>
</dbReference>
<dbReference type="GO" id="GO:0046872">
    <property type="term" value="F:metal ion binding"/>
    <property type="evidence" value="ECO:0007669"/>
    <property type="project" value="UniProtKB-KW"/>
</dbReference>
<comment type="cofactor">
    <cofactor evidence="7">
        <name>Mn(2+)</name>
        <dbReference type="ChEBI" id="CHEBI:29035"/>
    </cofactor>
    <text evidence="7">For phosphodiesterase activity, probably binds 2 Mn(2+) per subunit.</text>
</comment>
<dbReference type="SMART" id="SM00267">
    <property type="entry name" value="GGDEF"/>
    <property type="match status" value="1"/>
</dbReference>
<keyword evidence="7" id="KW-0464">Manganese</keyword>
<evidence type="ECO:0000313" key="11">
    <source>
        <dbReference type="Proteomes" id="UP000199520"/>
    </source>
</evidence>
<feature type="binding site" evidence="7">
    <location>
        <position position="350"/>
    </location>
    <ligand>
        <name>Mn(2+)</name>
        <dbReference type="ChEBI" id="CHEBI:29035"/>
        <label>1</label>
    </ligand>
</feature>
<dbReference type="PANTHER" id="PTHR47618">
    <property type="entry name" value="BIFUNCTIONAL OLIGORIBONUCLEASE AND PAP PHOSPHATASE NRNA"/>
    <property type="match status" value="1"/>
</dbReference>
<evidence type="ECO:0000256" key="4">
    <source>
        <dbReference type="ARBA" id="ARBA00022989"/>
    </source>
</evidence>
<dbReference type="EMBL" id="FOTS01000020">
    <property type="protein sequence ID" value="SFL82885.1"/>
    <property type="molecule type" value="Genomic_DNA"/>
</dbReference>
<dbReference type="Pfam" id="PF24898">
    <property type="entry name" value="GGDEF_GdpP"/>
    <property type="match status" value="1"/>
</dbReference>
<dbReference type="GO" id="GO:0106409">
    <property type="term" value="F:cyclic-di-AMP phosphodiesterase activity"/>
    <property type="evidence" value="ECO:0007669"/>
    <property type="project" value="RHEA"/>
</dbReference>
<dbReference type="Gene3D" id="3.30.450.20">
    <property type="entry name" value="PAS domain"/>
    <property type="match status" value="1"/>
</dbReference>
<dbReference type="InterPro" id="IPR001667">
    <property type="entry name" value="DDH_dom"/>
</dbReference>
<accession>A0A1I4KVW6</accession>
<keyword evidence="5 6" id="KW-0472">Membrane</keyword>
<feature type="binding site" evidence="7">
    <location>
        <position position="354"/>
    </location>
    <ligand>
        <name>Mn(2+)</name>
        <dbReference type="ChEBI" id="CHEBI:29035"/>
        <label>1</label>
    </ligand>
</feature>
<dbReference type="AlphaFoldDB" id="A0A1I4KVW6"/>
<feature type="binding site" evidence="7">
    <location>
        <position position="423"/>
    </location>
    <ligand>
        <name>Mn(2+)</name>
        <dbReference type="ChEBI" id="CHEBI:29035"/>
        <label>1</label>
    </ligand>
</feature>
<keyword evidence="2 6" id="KW-1003">Cell membrane</keyword>
<dbReference type="PANTHER" id="PTHR47618:SF2">
    <property type="entry name" value="CYCLIC-DI-AMP PHOSPHODIESTERASE GDPP"/>
    <property type="match status" value="1"/>
</dbReference>
<dbReference type="PROSITE" id="PS50887">
    <property type="entry name" value="GGDEF"/>
    <property type="match status" value="1"/>
</dbReference>
<dbReference type="GO" id="GO:0003676">
    <property type="term" value="F:nucleic acid binding"/>
    <property type="evidence" value="ECO:0007669"/>
    <property type="project" value="UniProtKB-UniRule"/>
</dbReference>
<sequence>MPQGPSFWFDTRIYLAVATALLVVIVFYNPYVAVLGAILLCSLYLYGRERHKERQKALDSYLYTMSNCIEEGASYALKSLPLVMMIIDKEGKLYWHNDVLIDWFGDEVEIGQSIMDICPEFPLDKVWGKSGREVFSTEEKYYDVIHEPVTHAMEHEELTIAYLNDITASEKVRAECVNSVPVMVYIQIDNYDDVLQGLSEGQRTSVVAEVNKLLAEWVAENEAVLKKYADDMYLAVFNRQNLNKCLQEKFDILDRVRAIHIGNKIPVTLSMGVAADEDSVAILGERAQAGLDLALGRGGDQVAVHVGGKLQFYGGKAKAVEKNTRVKARIVAQALREIIDDADVVLVMGHTNEDFDSLGAAIGVGIMARHLGKKLHIVVSQPGVSLSKLQELLVDYEEYQDLFITSAQAVPLITPQTLLFVVDVHHPELSAAPELLNRVDRVVVIDHHRRSEKFIANPLLVYLEPSASSTCELVTELLMYFDDYLEFNKMDATALYAGIVVDTKQFSVQSGVRTFDAAAYLRRSGADPALVRQMFRLDFETVKSRAEILNQAIMLPGGVVVAGCPDNIKNAQIVAAQVADMLLGVEGVQISFVLFFLEDGGIGVSARSNGAFNVQVIMEELGGGGHQTVAGAQVKKGTMEEVKRQVIELSAKYIEESAENEGNSTARG</sequence>
<dbReference type="STRING" id="1123291.SAMN04490355_10207"/>
<keyword evidence="4 8" id="KW-1133">Transmembrane helix</keyword>
<evidence type="ECO:0000256" key="3">
    <source>
        <dbReference type="ARBA" id="ARBA00022692"/>
    </source>
</evidence>
<dbReference type="Gene3D" id="3.90.1640.10">
    <property type="entry name" value="inorganic pyrophosphatase (n-terminal core)"/>
    <property type="match status" value="1"/>
</dbReference>
<keyword evidence="3 8" id="KW-0812">Transmembrane</keyword>
<dbReference type="InterPro" id="IPR003156">
    <property type="entry name" value="DHHA1_dom"/>
</dbReference>
<dbReference type="Pfam" id="PF21370">
    <property type="entry name" value="PAS_GdpP"/>
    <property type="match status" value="1"/>
</dbReference>
<feature type="binding site" evidence="7">
    <location>
        <position position="423"/>
    </location>
    <ligand>
        <name>Mn(2+)</name>
        <dbReference type="ChEBI" id="CHEBI:29035"/>
        <label>2</label>
    </ligand>
</feature>
<evidence type="ECO:0000256" key="2">
    <source>
        <dbReference type="ARBA" id="ARBA00022475"/>
    </source>
</evidence>
<feature type="domain" description="GGDEF" evidence="9">
    <location>
        <begin position="179"/>
        <end position="307"/>
    </location>
</feature>
<evidence type="ECO:0000259" key="9">
    <source>
        <dbReference type="PROSITE" id="PS50887"/>
    </source>
</evidence>
<dbReference type="SUPFAM" id="SSF64182">
    <property type="entry name" value="DHH phosphoesterases"/>
    <property type="match status" value="1"/>
</dbReference>
<gene>
    <name evidence="10" type="ORF">SAMN04490355_10207</name>
</gene>
<dbReference type="GO" id="GO:0016787">
    <property type="term" value="F:hydrolase activity"/>
    <property type="evidence" value="ECO:0007669"/>
    <property type="project" value="UniProtKB-UniRule"/>
</dbReference>
<dbReference type="InterPro" id="IPR051319">
    <property type="entry name" value="Oligoribo/pAp-PDE_c-di-AMP_PDE"/>
</dbReference>
<dbReference type="GO" id="GO:0005886">
    <property type="term" value="C:plasma membrane"/>
    <property type="evidence" value="ECO:0007669"/>
    <property type="project" value="UniProtKB-SubCell"/>
</dbReference>
<evidence type="ECO:0000256" key="1">
    <source>
        <dbReference type="ARBA" id="ARBA00004651"/>
    </source>
</evidence>
<reference evidence="11" key="1">
    <citation type="submission" date="2016-10" db="EMBL/GenBank/DDBJ databases">
        <authorList>
            <person name="Varghese N."/>
            <person name="Submissions S."/>
        </authorList>
    </citation>
    <scope>NUCLEOTIDE SEQUENCE [LARGE SCALE GENOMIC DNA]</scope>
    <source>
        <strain evidence="11">DSM 13327</strain>
    </source>
</reference>
<feature type="binding site" evidence="7">
    <location>
        <position position="356"/>
    </location>
    <ligand>
        <name>Mn(2+)</name>
        <dbReference type="ChEBI" id="CHEBI:29035"/>
        <label>2</label>
    </ligand>
</feature>
<dbReference type="InterPro" id="IPR049553">
    <property type="entry name" value="GdpP-like_PAS"/>
</dbReference>
<evidence type="ECO:0000256" key="7">
    <source>
        <dbReference type="PIRSR" id="PIRSR026583-50"/>
    </source>
</evidence>
<dbReference type="InterPro" id="IPR014528">
    <property type="entry name" value="GdpP/PdeA"/>
</dbReference>
<name>A0A1I4KVW6_9FIRM</name>
<dbReference type="OrthoDB" id="9759476at2"/>
<protein>
    <recommendedName>
        <fullName evidence="6">Cyclic-di-AMP phosphodiesterase</fullName>
        <ecNumber evidence="6">3.1.4.-</ecNumber>
    </recommendedName>
</protein>